<organism evidence="7 8">
    <name type="scientific">Penicillium oxalicum (strain 114-2 / CGMCC 5302)</name>
    <name type="common">Penicillium decumbens</name>
    <dbReference type="NCBI Taxonomy" id="933388"/>
    <lineage>
        <taxon>Eukaryota</taxon>
        <taxon>Fungi</taxon>
        <taxon>Dikarya</taxon>
        <taxon>Ascomycota</taxon>
        <taxon>Pezizomycotina</taxon>
        <taxon>Eurotiomycetes</taxon>
        <taxon>Eurotiomycetidae</taxon>
        <taxon>Eurotiales</taxon>
        <taxon>Aspergillaceae</taxon>
        <taxon>Penicillium</taxon>
    </lineage>
</organism>
<dbReference type="Proteomes" id="UP000019376">
    <property type="component" value="Unassembled WGS sequence"/>
</dbReference>
<keyword evidence="4" id="KW-0539">Nucleus</keyword>
<dbReference type="STRING" id="933388.S7ZS00"/>
<dbReference type="GO" id="GO:0000981">
    <property type="term" value="F:DNA-binding transcription factor activity, RNA polymerase II-specific"/>
    <property type="evidence" value="ECO:0007669"/>
    <property type="project" value="InterPro"/>
</dbReference>
<keyword evidence="3" id="KW-0804">Transcription</keyword>
<reference evidence="7 8" key="1">
    <citation type="journal article" date="2013" name="PLoS ONE">
        <title>Genomic and secretomic analyses reveal unique features of the lignocellulolytic enzyme system of Penicillium decumbens.</title>
        <authorList>
            <person name="Liu G."/>
            <person name="Zhang L."/>
            <person name="Wei X."/>
            <person name="Zou G."/>
            <person name="Qin Y."/>
            <person name="Ma L."/>
            <person name="Li J."/>
            <person name="Zheng H."/>
            <person name="Wang S."/>
            <person name="Wang C."/>
            <person name="Xun L."/>
            <person name="Zhao G.-P."/>
            <person name="Zhou Z."/>
            <person name="Qu Y."/>
        </authorList>
    </citation>
    <scope>NUCLEOTIDE SEQUENCE [LARGE SCALE GENOMIC DNA]</scope>
    <source>
        <strain evidence="8">114-2 / CGMCC 5302</strain>
    </source>
</reference>
<dbReference type="eggNOG" id="ENOG502SNQ5">
    <property type="taxonomic scope" value="Eukaryota"/>
</dbReference>
<evidence type="ECO:0000259" key="6">
    <source>
        <dbReference type="PROSITE" id="PS50048"/>
    </source>
</evidence>
<dbReference type="PROSITE" id="PS00463">
    <property type="entry name" value="ZN2_CY6_FUNGAL_1"/>
    <property type="match status" value="1"/>
</dbReference>
<feature type="compositionally biased region" description="Basic and acidic residues" evidence="5">
    <location>
        <begin position="83"/>
        <end position="97"/>
    </location>
</feature>
<feature type="region of interest" description="Disordered" evidence="5">
    <location>
        <begin position="79"/>
        <end position="123"/>
    </location>
</feature>
<dbReference type="HOGENOM" id="CLU_008719_6_1_1"/>
<dbReference type="Pfam" id="PF00172">
    <property type="entry name" value="Zn_clus"/>
    <property type="match status" value="1"/>
</dbReference>
<name>S7ZS00_PENO1</name>
<accession>S7ZS00</accession>
<dbReference type="SUPFAM" id="SSF57701">
    <property type="entry name" value="Zn2/Cys6 DNA-binding domain"/>
    <property type="match status" value="1"/>
</dbReference>
<feature type="region of interest" description="Disordered" evidence="5">
    <location>
        <begin position="146"/>
        <end position="180"/>
    </location>
</feature>
<dbReference type="PANTHER" id="PTHR37534">
    <property type="entry name" value="TRANSCRIPTIONAL ACTIVATOR PROTEIN UGA3"/>
    <property type="match status" value="1"/>
</dbReference>
<evidence type="ECO:0000256" key="2">
    <source>
        <dbReference type="ARBA" id="ARBA00023125"/>
    </source>
</evidence>
<evidence type="ECO:0000256" key="3">
    <source>
        <dbReference type="ARBA" id="ARBA00023163"/>
    </source>
</evidence>
<evidence type="ECO:0000313" key="8">
    <source>
        <dbReference type="Proteomes" id="UP000019376"/>
    </source>
</evidence>
<sequence length="595" mass="65869">MPRKPTPPGKQRVRTGCLTCRKRRRKCDEQKPRCANCEVKGFPCKYGTDLAFVPPRSTDAGLGAGQVYGSITFVDDSPTAHAAAKEKSQQHDSDQSRRQSIISAAEPASRNGESARNPPSAAVYQHTSETRTMLNLHDMLTSDVPLEPHQSAAPYRPPTTTASQSPHDSRGSFSHGPQLPLRGQLAHSVTALLATNQETDLLRHFRYKICPWLDVGDPEGALGVQALLLSRTNRPIQAAVLALSASQRVLTADPTHMEDHDSAVRFGSEAEETLAFEADLVRSAGRALLLFQDLLQYGLQQWRDVLTPHIESLGFLLHPVAMQDELGEAIFWLHFRLDLATSILTAKRPLIQFRSYINRDGSPIQTPRPPLQSPSVNQVYKHALSLLGHCLSLIYGGPDASHPQSASSPSEFAAFSSLPQSRFLSQWTFLWSDCQRWYNERPVDAQQIVDVRGGEADKIDPNRDSALPILIYTTPMALVANVVYHITSLLLLGYKPRLLKSLPGPRCFTSHIWHAQSIAGIAASNESCEQWDPVLIASLLLVARDMTHQSQQSVLMGIFRQITATTGINLDRETETLQSGWKIARFDEDTDDMDT</sequence>
<dbReference type="CDD" id="cd00067">
    <property type="entry name" value="GAL4"/>
    <property type="match status" value="1"/>
</dbReference>
<keyword evidence="2" id="KW-0238">DNA-binding</keyword>
<dbReference type="OrthoDB" id="5419315at2759"/>
<keyword evidence="8" id="KW-1185">Reference proteome</keyword>
<evidence type="ECO:0000256" key="4">
    <source>
        <dbReference type="ARBA" id="ARBA00023242"/>
    </source>
</evidence>
<dbReference type="InterPro" id="IPR001138">
    <property type="entry name" value="Zn2Cys6_DnaBD"/>
</dbReference>
<protein>
    <recommendedName>
        <fullName evidence="6">Zn(2)-C6 fungal-type domain-containing protein</fullName>
    </recommendedName>
</protein>
<evidence type="ECO:0000256" key="1">
    <source>
        <dbReference type="ARBA" id="ARBA00023015"/>
    </source>
</evidence>
<dbReference type="GO" id="GO:0005634">
    <property type="term" value="C:nucleus"/>
    <property type="evidence" value="ECO:0007669"/>
    <property type="project" value="TreeGrafter"/>
</dbReference>
<dbReference type="PROSITE" id="PS50048">
    <property type="entry name" value="ZN2_CY6_FUNGAL_2"/>
    <property type="match status" value="1"/>
</dbReference>
<dbReference type="Gene3D" id="4.10.240.10">
    <property type="entry name" value="Zn(2)-C6 fungal-type DNA-binding domain"/>
    <property type="match status" value="1"/>
</dbReference>
<dbReference type="PANTHER" id="PTHR37534:SF4">
    <property type="entry name" value="ZN(II)2CYS6 TRANSCRIPTION FACTOR (EUROFUNG)"/>
    <property type="match status" value="1"/>
</dbReference>
<dbReference type="GO" id="GO:0000976">
    <property type="term" value="F:transcription cis-regulatory region binding"/>
    <property type="evidence" value="ECO:0007669"/>
    <property type="project" value="TreeGrafter"/>
</dbReference>
<gene>
    <name evidence="7" type="ORF">PDE_06431</name>
</gene>
<proteinExistence type="predicted"/>
<dbReference type="SMART" id="SM00066">
    <property type="entry name" value="GAL4"/>
    <property type="match status" value="1"/>
</dbReference>
<dbReference type="GO" id="GO:0045944">
    <property type="term" value="P:positive regulation of transcription by RNA polymerase II"/>
    <property type="evidence" value="ECO:0007669"/>
    <property type="project" value="TreeGrafter"/>
</dbReference>
<feature type="domain" description="Zn(2)-C6 fungal-type" evidence="6">
    <location>
        <begin position="16"/>
        <end position="46"/>
    </location>
</feature>
<dbReference type="InterPro" id="IPR036864">
    <property type="entry name" value="Zn2-C6_fun-type_DNA-bd_sf"/>
</dbReference>
<dbReference type="AlphaFoldDB" id="S7ZS00"/>
<evidence type="ECO:0000256" key="5">
    <source>
        <dbReference type="SAM" id="MobiDB-lite"/>
    </source>
</evidence>
<keyword evidence="1" id="KW-0805">Transcription regulation</keyword>
<dbReference type="EMBL" id="KB644413">
    <property type="protein sequence ID" value="EPS31476.1"/>
    <property type="molecule type" value="Genomic_DNA"/>
</dbReference>
<dbReference type="GO" id="GO:0008270">
    <property type="term" value="F:zinc ion binding"/>
    <property type="evidence" value="ECO:0007669"/>
    <property type="project" value="InterPro"/>
</dbReference>
<evidence type="ECO:0000313" key="7">
    <source>
        <dbReference type="EMBL" id="EPS31476.1"/>
    </source>
</evidence>
<dbReference type="PhylomeDB" id="S7ZS00"/>